<dbReference type="Pfam" id="PF17921">
    <property type="entry name" value="Integrase_H2C2"/>
    <property type="match status" value="1"/>
</dbReference>
<dbReference type="InterPro" id="IPR041588">
    <property type="entry name" value="Integrase_H2C2"/>
</dbReference>
<dbReference type="AlphaFoldDB" id="A0A162TZ76"/>
<feature type="domain" description="Integrase zinc-binding" evidence="2">
    <location>
        <begin position="127"/>
        <end position="175"/>
    </location>
</feature>
<accession>A0A162TZ76</accession>
<dbReference type="STRING" id="763407.A0A162TZ76"/>
<sequence length="349" mass="40076">MKCMPTTFPQTYYSYTDYPYDERTIHSQQIPCLNEFVDNENQLPTLAEFLTIIDDYLNNLSPKKRDKALVDENRYFLIQQVLKDPRNTSISTAQFRFWVKKMFTVKKGTADTVCHDNKPVAIKENIYSILVKAHQDAHHGGRDKTSALVRKQYSWIPKELVARFVRQCPFCIIRRNGGHSPGTCAPKTPSPRTGYSARNSVGFDPMTSSIFTPSISDRSEIYSGQSPVCKTGYPPSSNFPTTPNSSTLLRPFYENFVYQNNDEYLQTYSYGIPVHHSHLTPPPPSSSSHSSAQTSLNSTDYTPNQNYQSVESHQSPQPSQKKQYQIDNYLQLQQSKHYCQQPMQEWYQS</sequence>
<dbReference type="VEuPathDB" id="FungiDB:PHYBLDRAFT_170089"/>
<evidence type="ECO:0000313" key="3">
    <source>
        <dbReference type="EMBL" id="OAD72192.1"/>
    </source>
</evidence>
<protein>
    <recommendedName>
        <fullName evidence="2">Integrase zinc-binding domain-containing protein</fullName>
    </recommendedName>
</protein>
<reference evidence="4" key="1">
    <citation type="submission" date="2015-06" db="EMBL/GenBank/DDBJ databases">
        <title>Expansion of signal transduction pathways in fungi by whole-genome duplication.</title>
        <authorList>
            <consortium name="DOE Joint Genome Institute"/>
            <person name="Corrochano L.M."/>
            <person name="Kuo A."/>
            <person name="Marcet-Houben M."/>
            <person name="Polaino S."/>
            <person name="Salamov A."/>
            <person name="Villalobos J.M."/>
            <person name="Alvarez M.I."/>
            <person name="Avalos J."/>
            <person name="Benito E.P."/>
            <person name="Benoit I."/>
            <person name="Burger G."/>
            <person name="Camino L.P."/>
            <person name="Canovas D."/>
            <person name="Cerda-Olmedo E."/>
            <person name="Cheng J.-F."/>
            <person name="Dominguez A."/>
            <person name="Elias M."/>
            <person name="Eslava A.P."/>
            <person name="Glaser F."/>
            <person name="Grimwood J."/>
            <person name="Gutierrez G."/>
            <person name="Heitman J."/>
            <person name="Henrissat B."/>
            <person name="Iturriaga E.A."/>
            <person name="Lang B.F."/>
            <person name="Lavin J.L."/>
            <person name="Lee S."/>
            <person name="Li W."/>
            <person name="Lindquist E."/>
            <person name="Lopez-Garcia S."/>
            <person name="Luque E.M."/>
            <person name="Marcos A.T."/>
            <person name="Martin J."/>
            <person name="McCluskey K."/>
            <person name="Medina H.R."/>
            <person name="Miralles-Duran A."/>
            <person name="Miyazaki A."/>
            <person name="Munoz-Torres E."/>
            <person name="Oguiza J.A."/>
            <person name="Ohm R."/>
            <person name="Olmedo M."/>
            <person name="Orejas M."/>
            <person name="Ortiz-Castellanos L."/>
            <person name="Pisabarro A.G."/>
            <person name="Rodriguez-Romero J."/>
            <person name="Ruiz-Herrera J."/>
            <person name="Ruiz-Vazquez R."/>
            <person name="Sanz C."/>
            <person name="Schackwitz W."/>
            <person name="Schmutz J."/>
            <person name="Shahriari M."/>
            <person name="Shelest E."/>
            <person name="Silva-Franco F."/>
            <person name="Soanes D."/>
            <person name="Syed K."/>
            <person name="Tagua V.G."/>
            <person name="Talbot N.J."/>
            <person name="Thon M."/>
            <person name="De vries R.P."/>
            <person name="Wiebenga A."/>
            <person name="Yadav J.S."/>
            <person name="Braun E.L."/>
            <person name="Baker S."/>
            <person name="Garre V."/>
            <person name="Horwitz B."/>
            <person name="Torres-Martinez S."/>
            <person name="Idnurm A."/>
            <person name="Herrera-Estrella A."/>
            <person name="Gabaldon T."/>
            <person name="Grigoriev I.V."/>
        </authorList>
    </citation>
    <scope>NUCLEOTIDE SEQUENCE [LARGE SCALE GENOMIC DNA]</scope>
    <source>
        <strain evidence="4">NRRL 1555(-)</strain>
    </source>
</reference>
<feature type="region of interest" description="Disordered" evidence="1">
    <location>
        <begin position="276"/>
        <end position="327"/>
    </location>
</feature>
<dbReference type="Gene3D" id="1.10.340.70">
    <property type="match status" value="1"/>
</dbReference>
<evidence type="ECO:0000313" key="4">
    <source>
        <dbReference type="Proteomes" id="UP000077315"/>
    </source>
</evidence>
<evidence type="ECO:0000256" key="1">
    <source>
        <dbReference type="SAM" id="MobiDB-lite"/>
    </source>
</evidence>
<proteinExistence type="predicted"/>
<feature type="compositionally biased region" description="Low complexity" evidence="1">
    <location>
        <begin position="314"/>
        <end position="323"/>
    </location>
</feature>
<dbReference type="InParanoid" id="A0A162TZ76"/>
<dbReference type="RefSeq" id="XP_018290232.1">
    <property type="nucleotide sequence ID" value="XM_018436249.1"/>
</dbReference>
<feature type="compositionally biased region" description="Polar residues" evidence="1">
    <location>
        <begin position="292"/>
        <end position="313"/>
    </location>
</feature>
<organism evidence="3 4">
    <name type="scientific">Phycomyces blakesleeanus (strain ATCC 8743b / DSM 1359 / FGSC 10004 / NBRC 33097 / NRRL 1555)</name>
    <dbReference type="NCBI Taxonomy" id="763407"/>
    <lineage>
        <taxon>Eukaryota</taxon>
        <taxon>Fungi</taxon>
        <taxon>Fungi incertae sedis</taxon>
        <taxon>Mucoromycota</taxon>
        <taxon>Mucoromycotina</taxon>
        <taxon>Mucoromycetes</taxon>
        <taxon>Mucorales</taxon>
        <taxon>Phycomycetaceae</taxon>
        <taxon>Phycomyces</taxon>
    </lineage>
</organism>
<dbReference type="OrthoDB" id="2499658at2759"/>
<keyword evidence="4" id="KW-1185">Reference proteome</keyword>
<gene>
    <name evidence="3" type="ORF">PHYBLDRAFT_170089</name>
</gene>
<evidence type="ECO:0000259" key="2">
    <source>
        <dbReference type="Pfam" id="PF17921"/>
    </source>
</evidence>
<dbReference type="GeneID" id="28997155"/>
<name>A0A162TZ76_PHYB8</name>
<dbReference type="EMBL" id="KV440984">
    <property type="protein sequence ID" value="OAD72192.1"/>
    <property type="molecule type" value="Genomic_DNA"/>
</dbReference>
<dbReference type="Proteomes" id="UP000077315">
    <property type="component" value="Unassembled WGS sequence"/>
</dbReference>